<keyword evidence="6" id="KW-1185">Reference proteome</keyword>
<sequence>MSDVLADCRADRAVTARFGLRGPFALASLGVEGALIRMSTGGGYWIQVADDAPRWIGPGDLVLLPLGTAHSVSSDPALPLQPIASLIARHAVGEHGDAPLVFDTGEGDTRIELFSAHLWLSAYGRDTVMRLLPPIIHVADAASPSVGPLAAMMQALVDETLAQQPGWKLSAARMADLLLVHVLRAHLAQSGMQHAGWLRGLTDPSIARVLMAIHRAPDRSWTLDALAREAGMSRTRFAARFRERVDVSPIQYLATHRLTLAADRLAQGGQRVSEVARQLGFTSDKVFARAFTRWAGVTPGAYGNGQRKALASAAAGTAAAGVAAAGTAAAGIAAAGSAAVGTAAADTATPTAALSAAATPAAKISS</sequence>
<evidence type="ECO:0000256" key="1">
    <source>
        <dbReference type="ARBA" id="ARBA00023015"/>
    </source>
</evidence>
<name>A0A7Y9LNL1_9BURK</name>
<keyword evidence="2 5" id="KW-0238">DNA-binding</keyword>
<dbReference type="PROSITE" id="PS01124">
    <property type="entry name" value="HTH_ARAC_FAMILY_2"/>
    <property type="match status" value="1"/>
</dbReference>
<dbReference type="InterPro" id="IPR009057">
    <property type="entry name" value="Homeodomain-like_sf"/>
</dbReference>
<evidence type="ECO:0000259" key="4">
    <source>
        <dbReference type="PROSITE" id="PS01124"/>
    </source>
</evidence>
<dbReference type="InterPro" id="IPR032783">
    <property type="entry name" value="AraC_lig"/>
</dbReference>
<evidence type="ECO:0000313" key="5">
    <source>
        <dbReference type="EMBL" id="NYE83293.1"/>
    </source>
</evidence>
<dbReference type="Proteomes" id="UP000542125">
    <property type="component" value="Unassembled WGS sequence"/>
</dbReference>
<keyword evidence="3" id="KW-0804">Transcription</keyword>
<reference evidence="5 6" key="1">
    <citation type="submission" date="2020-07" db="EMBL/GenBank/DDBJ databases">
        <title>Genomic Encyclopedia of Type Strains, Phase IV (KMG-V): Genome sequencing to study the core and pangenomes of soil and plant-associated prokaryotes.</title>
        <authorList>
            <person name="Whitman W."/>
        </authorList>
    </citation>
    <scope>NUCLEOTIDE SEQUENCE [LARGE SCALE GENOMIC DNA]</scope>
    <source>
        <strain evidence="5 6">SAS40</strain>
    </source>
</reference>
<dbReference type="SMART" id="SM00342">
    <property type="entry name" value="HTH_ARAC"/>
    <property type="match status" value="1"/>
</dbReference>
<dbReference type="RefSeq" id="WP_257022029.1">
    <property type="nucleotide sequence ID" value="NZ_JACBYR010000001.1"/>
</dbReference>
<dbReference type="PANTHER" id="PTHR46796">
    <property type="entry name" value="HTH-TYPE TRANSCRIPTIONAL ACTIVATOR RHAS-RELATED"/>
    <property type="match status" value="1"/>
</dbReference>
<dbReference type="AlphaFoldDB" id="A0A7Y9LNL1"/>
<dbReference type="GO" id="GO:0043565">
    <property type="term" value="F:sequence-specific DNA binding"/>
    <property type="evidence" value="ECO:0007669"/>
    <property type="project" value="InterPro"/>
</dbReference>
<dbReference type="InterPro" id="IPR018062">
    <property type="entry name" value="HTH_AraC-typ_CS"/>
</dbReference>
<dbReference type="Pfam" id="PF12852">
    <property type="entry name" value="Cupin_6"/>
    <property type="match status" value="1"/>
</dbReference>
<dbReference type="PANTHER" id="PTHR46796:SF7">
    <property type="entry name" value="ARAC FAMILY TRANSCRIPTIONAL REGULATOR"/>
    <property type="match status" value="1"/>
</dbReference>
<dbReference type="EMBL" id="JACBYR010000001">
    <property type="protein sequence ID" value="NYE83293.1"/>
    <property type="molecule type" value="Genomic_DNA"/>
</dbReference>
<organism evidence="5 6">
    <name type="scientific">Pigmentiphaga litoralis</name>
    <dbReference type="NCBI Taxonomy" id="516702"/>
    <lineage>
        <taxon>Bacteria</taxon>
        <taxon>Pseudomonadati</taxon>
        <taxon>Pseudomonadota</taxon>
        <taxon>Betaproteobacteria</taxon>
        <taxon>Burkholderiales</taxon>
        <taxon>Alcaligenaceae</taxon>
        <taxon>Pigmentiphaga</taxon>
    </lineage>
</organism>
<evidence type="ECO:0000256" key="2">
    <source>
        <dbReference type="ARBA" id="ARBA00023125"/>
    </source>
</evidence>
<dbReference type="InterPro" id="IPR050204">
    <property type="entry name" value="AraC_XylS_family_regulators"/>
</dbReference>
<accession>A0A7Y9LNL1</accession>
<dbReference type="InterPro" id="IPR018060">
    <property type="entry name" value="HTH_AraC"/>
</dbReference>
<keyword evidence="1" id="KW-0805">Transcription regulation</keyword>
<protein>
    <submittedName>
        <fullName evidence="5">AraC-like DNA-binding protein</fullName>
    </submittedName>
</protein>
<dbReference type="Pfam" id="PF12833">
    <property type="entry name" value="HTH_18"/>
    <property type="match status" value="1"/>
</dbReference>
<comment type="caution">
    <text evidence="5">The sequence shown here is derived from an EMBL/GenBank/DDBJ whole genome shotgun (WGS) entry which is preliminary data.</text>
</comment>
<dbReference type="PROSITE" id="PS00041">
    <property type="entry name" value="HTH_ARAC_FAMILY_1"/>
    <property type="match status" value="2"/>
</dbReference>
<evidence type="ECO:0000313" key="6">
    <source>
        <dbReference type="Proteomes" id="UP000542125"/>
    </source>
</evidence>
<proteinExistence type="predicted"/>
<dbReference type="GO" id="GO:0003700">
    <property type="term" value="F:DNA-binding transcription factor activity"/>
    <property type="evidence" value="ECO:0007669"/>
    <property type="project" value="InterPro"/>
</dbReference>
<dbReference type="SUPFAM" id="SSF46689">
    <property type="entry name" value="Homeodomain-like"/>
    <property type="match status" value="2"/>
</dbReference>
<evidence type="ECO:0000256" key="3">
    <source>
        <dbReference type="ARBA" id="ARBA00023163"/>
    </source>
</evidence>
<dbReference type="Gene3D" id="1.10.10.60">
    <property type="entry name" value="Homeodomain-like"/>
    <property type="match status" value="1"/>
</dbReference>
<gene>
    <name evidence="5" type="ORF">FHW18_002564</name>
</gene>
<feature type="domain" description="HTH araC/xylS-type" evidence="4">
    <location>
        <begin position="207"/>
        <end position="305"/>
    </location>
</feature>